<organism evidence="2 3">
    <name type="scientific">Sphenodon punctatus</name>
    <name type="common">Tuatara</name>
    <name type="synonym">Hatteria punctata</name>
    <dbReference type="NCBI Taxonomy" id="8508"/>
    <lineage>
        <taxon>Eukaryota</taxon>
        <taxon>Metazoa</taxon>
        <taxon>Chordata</taxon>
        <taxon>Craniata</taxon>
        <taxon>Vertebrata</taxon>
        <taxon>Euteleostomi</taxon>
        <taxon>Lepidosauria</taxon>
        <taxon>Sphenodontia</taxon>
        <taxon>Sphenodontidae</taxon>
        <taxon>Sphenodon</taxon>
    </lineage>
</organism>
<dbReference type="InterPro" id="IPR032675">
    <property type="entry name" value="LRR_dom_sf"/>
</dbReference>
<dbReference type="Pfam" id="PF25372">
    <property type="entry name" value="DUF7885"/>
    <property type="match status" value="2"/>
</dbReference>
<dbReference type="InterPro" id="IPR006553">
    <property type="entry name" value="Leu-rich_rpt_Cys-con_subtyp"/>
</dbReference>
<gene>
    <name evidence="2" type="primary">FBXL13</name>
</gene>
<feature type="domain" description="F-box/LRR-repeat protein 15-like leucin rich repeat" evidence="1">
    <location>
        <begin position="11"/>
        <end position="109"/>
    </location>
</feature>
<dbReference type="PANTHER" id="PTHR13318">
    <property type="entry name" value="PARTNER OF PAIRED, ISOFORM B-RELATED"/>
    <property type="match status" value="1"/>
</dbReference>
<dbReference type="PANTHER" id="PTHR13318:SF275">
    <property type="entry name" value="F-BOX DOMAIN-CONTAINING PROTEIN"/>
    <property type="match status" value="1"/>
</dbReference>
<dbReference type="Ensembl" id="ENSSPUT00000016118.1">
    <property type="protein sequence ID" value="ENSSPUP00000015112.1"/>
    <property type="gene ID" value="ENSSPUG00000011657.1"/>
</dbReference>
<keyword evidence="3" id="KW-1185">Reference proteome</keyword>
<dbReference type="Proteomes" id="UP000694392">
    <property type="component" value="Unplaced"/>
</dbReference>
<dbReference type="Gene3D" id="3.80.10.10">
    <property type="entry name" value="Ribonuclease Inhibitor"/>
    <property type="match status" value="3"/>
</dbReference>
<dbReference type="AlphaFoldDB" id="A0A8D0H665"/>
<dbReference type="InterPro" id="IPR057207">
    <property type="entry name" value="FBXL15_LRR"/>
</dbReference>
<dbReference type="SUPFAM" id="SSF52047">
    <property type="entry name" value="RNI-like"/>
    <property type="match status" value="2"/>
</dbReference>
<evidence type="ECO:0000313" key="2">
    <source>
        <dbReference type="Ensembl" id="ENSSPUP00000015112.1"/>
    </source>
</evidence>
<feature type="domain" description="F-box/LRR-repeat protein 15-like leucin rich repeat" evidence="1">
    <location>
        <begin position="217"/>
        <end position="382"/>
    </location>
</feature>
<dbReference type="SMART" id="SM00367">
    <property type="entry name" value="LRR_CC"/>
    <property type="match status" value="12"/>
</dbReference>
<dbReference type="GeneTree" id="ENSGT00940000160224"/>
<sequence length="441" mass="49445">MRLISEGCPALLYLNLSYTDITNGTLRLLSRSFSNLQYLSLAHCRKFTDKGLQYLGSGKGCHKLIYLDLSGCIQISVEGFRYIAKSCSGIKHLIINDMPTLTDRCIQALVEKCQQIVSIVFLEAPHISDTAFKALAECKLVEIKIEGNNRITDLSFKLMSKFSPYIKHIYMVDCQKITDAGLKILSSMRNILVLNLADCISISDAGLKPILEGFSVSKIRELSLANCTRVTDATLMKIAQRCHGLTYLNLRYCDSLTDGGVEALGNLHSLLALNISGIPITDLKFCHGAKHLDYCDVSYCLQLTNNSIKHLAFSCHKLTSFSMAGCPKMTDVSVQYLSGVCRYLHFLDISGCVHLTDRTLRFLWKGCRQLRILKMLYCINITKPATSKHSVKLQKLEYNSDDPPPWLGYDSQGHILLTIWNSKSSQFALENTFQRLDIYGC</sequence>
<accession>A0A8D0H665</accession>
<name>A0A8D0H665_SPHPU</name>
<dbReference type="GO" id="GO:0031146">
    <property type="term" value="P:SCF-dependent proteasomal ubiquitin-dependent protein catabolic process"/>
    <property type="evidence" value="ECO:0007669"/>
    <property type="project" value="TreeGrafter"/>
</dbReference>
<proteinExistence type="predicted"/>
<evidence type="ECO:0000313" key="3">
    <source>
        <dbReference type="Proteomes" id="UP000694392"/>
    </source>
</evidence>
<dbReference type="GO" id="GO:0019005">
    <property type="term" value="C:SCF ubiquitin ligase complex"/>
    <property type="evidence" value="ECO:0007669"/>
    <property type="project" value="TreeGrafter"/>
</dbReference>
<protein>
    <submittedName>
        <fullName evidence="2">F-box and leucine rich repeat protein 13</fullName>
    </submittedName>
</protein>
<dbReference type="OMA" id="SITMACC"/>
<evidence type="ECO:0000259" key="1">
    <source>
        <dbReference type="Pfam" id="PF25372"/>
    </source>
</evidence>
<reference evidence="2" key="2">
    <citation type="submission" date="2025-09" db="UniProtKB">
        <authorList>
            <consortium name="Ensembl"/>
        </authorList>
    </citation>
    <scope>IDENTIFICATION</scope>
</reference>
<reference evidence="2" key="1">
    <citation type="submission" date="2025-08" db="UniProtKB">
        <authorList>
            <consortium name="Ensembl"/>
        </authorList>
    </citation>
    <scope>IDENTIFICATION</scope>
</reference>